<dbReference type="InterPro" id="IPR051324">
    <property type="entry name" value="Stress/Tellurium_Resist"/>
</dbReference>
<organism evidence="4 5">
    <name type="scientific">Oscillibacter valericigenes</name>
    <dbReference type="NCBI Taxonomy" id="351091"/>
    <lineage>
        <taxon>Bacteria</taxon>
        <taxon>Bacillati</taxon>
        <taxon>Bacillota</taxon>
        <taxon>Clostridia</taxon>
        <taxon>Eubacteriales</taxon>
        <taxon>Oscillospiraceae</taxon>
        <taxon>Oscillibacter</taxon>
    </lineage>
</organism>
<dbReference type="EMBL" id="JACSNX010000002">
    <property type="protein sequence ID" value="MBM6850437.1"/>
    <property type="molecule type" value="Genomic_DNA"/>
</dbReference>
<dbReference type="Gene3D" id="2.60.60.30">
    <property type="entry name" value="sav2460 like domains"/>
    <property type="match status" value="1"/>
</dbReference>
<sequence>MMELQRGQKISVQTVCRSWTLEVELRHEGPLTVDVSCFGLDGAGRLSDERYFLFYNQRRTPDGAMVLAEGPSAGTARFQIDLAALPDQIQRLSFTAAVDGSRTLRELTRGSIRLLARGEEAVRYAYTGGEFQGERAIVAGELYRKNGDWKFSAVGRGFNGGLRALVESFGGVVADPAPPPPPSRPAPAPPRQGHAGGAAPSVGEILRALPPRVCARMEDLARRSQGDLEFLAPLYKSAFGALARFPQAAERELSAVLCADASGSMFDFYRSGHVQQIFDKLFALSSALTDRGDMDCWAFAAKSRQLDPVTLDNIRDYTFAQSGGYERWMSMLNYQYNNEPEAMRDVMMIYGGQHRPVLVLFLTDGRLQSDWEIEEILVKTSRFPVFWQFIGFYGEEYGVLNHLEEIDGRHTRNAAFLKLEEYDAFSDSRFYEDLLTHVSAWLQELKEKQML</sequence>
<accession>A0ABS2FU96</accession>
<dbReference type="PANTHER" id="PTHR32097:SF3">
    <property type="entry name" value="TELLURITE RESISTANCE PROTEIN"/>
    <property type="match status" value="1"/>
</dbReference>
<comment type="caution">
    <text evidence="4">The sequence shown here is derived from an EMBL/GenBank/DDBJ whole genome shotgun (WGS) entry which is preliminary data.</text>
</comment>
<protein>
    <submittedName>
        <fullName evidence="4">VWA domain-containing protein</fullName>
    </submittedName>
</protein>
<dbReference type="InterPro" id="IPR003325">
    <property type="entry name" value="TerD"/>
</dbReference>
<dbReference type="CDD" id="cd06974">
    <property type="entry name" value="TerD_like"/>
    <property type="match status" value="1"/>
</dbReference>
<dbReference type="InterPro" id="IPR019303">
    <property type="entry name" value="vWA_TerF_C"/>
</dbReference>
<dbReference type="InterPro" id="IPR036465">
    <property type="entry name" value="vWFA_dom_sf"/>
</dbReference>
<proteinExistence type="predicted"/>
<evidence type="ECO:0000313" key="5">
    <source>
        <dbReference type="Proteomes" id="UP000719500"/>
    </source>
</evidence>
<evidence type="ECO:0000259" key="3">
    <source>
        <dbReference type="Pfam" id="PF10138"/>
    </source>
</evidence>
<dbReference type="Proteomes" id="UP000719500">
    <property type="component" value="Unassembled WGS sequence"/>
</dbReference>
<dbReference type="Pfam" id="PF02342">
    <property type="entry name" value="TerD"/>
    <property type="match status" value="1"/>
</dbReference>
<name>A0ABS2FU96_9FIRM</name>
<feature type="compositionally biased region" description="Pro residues" evidence="1">
    <location>
        <begin position="176"/>
        <end position="190"/>
    </location>
</feature>
<dbReference type="PANTHER" id="PTHR32097">
    <property type="entry name" value="CAMP-BINDING PROTEIN 1-RELATED"/>
    <property type="match status" value="1"/>
</dbReference>
<feature type="domain" description="vWA found in TerF C terminus" evidence="3">
    <location>
        <begin position="256"/>
        <end position="449"/>
    </location>
</feature>
<dbReference type="Pfam" id="PF10138">
    <property type="entry name" value="vWA-TerF-like"/>
    <property type="match status" value="1"/>
</dbReference>
<evidence type="ECO:0000313" key="4">
    <source>
        <dbReference type="EMBL" id="MBM6850437.1"/>
    </source>
</evidence>
<evidence type="ECO:0000256" key="1">
    <source>
        <dbReference type="SAM" id="MobiDB-lite"/>
    </source>
</evidence>
<dbReference type="RefSeq" id="WP_204802417.1">
    <property type="nucleotide sequence ID" value="NZ_JACSNX010000002.1"/>
</dbReference>
<dbReference type="SUPFAM" id="SSF53300">
    <property type="entry name" value="vWA-like"/>
    <property type="match status" value="1"/>
</dbReference>
<evidence type="ECO:0000259" key="2">
    <source>
        <dbReference type="Pfam" id="PF02342"/>
    </source>
</evidence>
<feature type="domain" description="TerD" evidence="2">
    <location>
        <begin position="2"/>
        <end position="169"/>
    </location>
</feature>
<reference evidence="4 5" key="1">
    <citation type="journal article" date="2021" name="Sci. Rep.">
        <title>The distribution of antibiotic resistance genes in chicken gut microbiota commensals.</title>
        <authorList>
            <person name="Juricova H."/>
            <person name="Matiasovicova J."/>
            <person name="Kubasova T."/>
            <person name="Cejkova D."/>
            <person name="Rychlik I."/>
        </authorList>
    </citation>
    <scope>NUCLEOTIDE SEQUENCE [LARGE SCALE GENOMIC DNA]</scope>
    <source>
        <strain evidence="4 5">An411</strain>
    </source>
</reference>
<keyword evidence="5" id="KW-1185">Reference proteome</keyword>
<feature type="region of interest" description="Disordered" evidence="1">
    <location>
        <begin position="173"/>
        <end position="199"/>
    </location>
</feature>
<gene>
    <name evidence="4" type="ORF">H9X91_03175</name>
</gene>